<evidence type="ECO:0000313" key="6">
    <source>
        <dbReference type="Proteomes" id="UP000177269"/>
    </source>
</evidence>
<comment type="similarity">
    <text evidence="1">Belongs to the methyltransferase superfamily.</text>
</comment>
<dbReference type="CDD" id="cd02440">
    <property type="entry name" value="AdoMet_MTases"/>
    <property type="match status" value="1"/>
</dbReference>
<dbReference type="GO" id="GO:0046417">
    <property type="term" value="P:chorismate metabolic process"/>
    <property type="evidence" value="ECO:0007669"/>
    <property type="project" value="InterPro"/>
</dbReference>
<dbReference type="GO" id="GO:0032259">
    <property type="term" value="P:methylation"/>
    <property type="evidence" value="ECO:0007669"/>
    <property type="project" value="UniProtKB-KW"/>
</dbReference>
<dbReference type="EMBL" id="MHSK01000038">
    <property type="protein sequence ID" value="OHA41296.1"/>
    <property type="molecule type" value="Genomic_DNA"/>
</dbReference>
<reference evidence="5 6" key="1">
    <citation type="journal article" date="2016" name="Nat. Commun.">
        <title>Thousands of microbial genomes shed light on interconnected biogeochemical processes in an aquifer system.</title>
        <authorList>
            <person name="Anantharaman K."/>
            <person name="Brown C.T."/>
            <person name="Hug L.A."/>
            <person name="Sharon I."/>
            <person name="Castelle C.J."/>
            <person name="Probst A.J."/>
            <person name="Thomas B.C."/>
            <person name="Singh A."/>
            <person name="Wilkins M.J."/>
            <person name="Karaoz U."/>
            <person name="Brodie E.L."/>
            <person name="Williams K.H."/>
            <person name="Hubbard S.S."/>
            <person name="Banfield J.F."/>
        </authorList>
    </citation>
    <scope>NUCLEOTIDE SEQUENCE [LARGE SCALE GENOMIC DNA]</scope>
</reference>
<organism evidence="5 6">
    <name type="scientific">Candidatus Taylorbacteria bacterium RIFCSPLOWO2_12_FULL_43_20</name>
    <dbReference type="NCBI Taxonomy" id="1802332"/>
    <lineage>
        <taxon>Bacteria</taxon>
        <taxon>Candidatus Tayloriibacteriota</taxon>
    </lineage>
</organism>
<dbReference type="Pfam" id="PF08241">
    <property type="entry name" value="Methyltransf_11"/>
    <property type="match status" value="1"/>
</dbReference>
<dbReference type="AlphaFoldDB" id="A0A1G2NYW2"/>
<dbReference type="Gene3D" id="1.20.59.10">
    <property type="entry name" value="Chorismate mutase"/>
    <property type="match status" value="1"/>
</dbReference>
<dbReference type="SUPFAM" id="SSF48600">
    <property type="entry name" value="Chorismate mutase II"/>
    <property type="match status" value="1"/>
</dbReference>
<proteinExistence type="inferred from homology"/>
<dbReference type="PANTHER" id="PTHR44942">
    <property type="entry name" value="METHYLTRANSF_11 DOMAIN-CONTAINING PROTEIN"/>
    <property type="match status" value="1"/>
</dbReference>
<gene>
    <name evidence="5" type="ORF">A3G52_04525</name>
</gene>
<dbReference type="PROSITE" id="PS51168">
    <property type="entry name" value="CHORISMATE_MUT_2"/>
    <property type="match status" value="1"/>
</dbReference>
<protein>
    <recommendedName>
        <fullName evidence="4">Chorismate mutase domain-containing protein</fullName>
    </recommendedName>
</protein>
<dbReference type="InterPro" id="IPR051052">
    <property type="entry name" value="Diverse_substrate_MTase"/>
</dbReference>
<name>A0A1G2NYW2_9BACT</name>
<keyword evidence="3" id="KW-0808">Transferase</keyword>
<dbReference type="InterPro" id="IPR029063">
    <property type="entry name" value="SAM-dependent_MTases_sf"/>
</dbReference>
<evidence type="ECO:0000256" key="2">
    <source>
        <dbReference type="ARBA" id="ARBA00022603"/>
    </source>
</evidence>
<sequence>MEKLLNLEELGSRLATVDTMIMQLVMRRMELAEQVGKYKRRKRERIFRADIEDRRIDAIRKWASVHGLNQHLAESILYALINESCKLQMVQLQEEALESDEPQSEDQWYKKLKRNLLVLTERWYTTYDASYENSYFATKAYLQYEHELLTREIQKLTDTELMLDLGCATGRIAFQFHDTFARIVGYDISQHMQTHANGLAMNRSLDSKIIFECVDLEDGIPMPDASTSFVVMNLGTASDVRSIGKVVDETLRVLKHGGRFLFSFYNRDALAYRWEFLPWETGLAASINIHRDSLDVHSRDEDSKEEIIHVYARAYTRDEVTSLFTLRGVDVSLVTYPTVSAILPHELFINQPDVQESVIAIDEALVDSSMGAYIIVSGQKV</sequence>
<dbReference type="PANTHER" id="PTHR44942:SF4">
    <property type="entry name" value="METHYLTRANSFERASE TYPE 11 DOMAIN-CONTAINING PROTEIN"/>
    <property type="match status" value="1"/>
</dbReference>
<comment type="caution">
    <text evidence="5">The sequence shown here is derived from an EMBL/GenBank/DDBJ whole genome shotgun (WGS) entry which is preliminary data.</text>
</comment>
<feature type="domain" description="Chorismate mutase" evidence="4">
    <location>
        <begin position="1"/>
        <end position="92"/>
    </location>
</feature>
<dbReference type="SMART" id="SM00830">
    <property type="entry name" value="CM_2"/>
    <property type="match status" value="1"/>
</dbReference>
<evidence type="ECO:0000259" key="4">
    <source>
        <dbReference type="PROSITE" id="PS51168"/>
    </source>
</evidence>
<dbReference type="Pfam" id="PF01817">
    <property type="entry name" value="CM_2"/>
    <property type="match status" value="1"/>
</dbReference>
<dbReference type="InterPro" id="IPR002701">
    <property type="entry name" value="CM_II_prokaryot"/>
</dbReference>
<dbReference type="GO" id="GO:0004106">
    <property type="term" value="F:chorismate mutase activity"/>
    <property type="evidence" value="ECO:0007669"/>
    <property type="project" value="InterPro"/>
</dbReference>
<evidence type="ECO:0000313" key="5">
    <source>
        <dbReference type="EMBL" id="OHA41296.1"/>
    </source>
</evidence>
<dbReference type="InterPro" id="IPR036263">
    <property type="entry name" value="Chorismate_II_sf"/>
</dbReference>
<accession>A0A1G2NYW2</accession>
<dbReference type="InterPro" id="IPR013216">
    <property type="entry name" value="Methyltransf_11"/>
</dbReference>
<dbReference type="GO" id="GO:0008757">
    <property type="term" value="F:S-adenosylmethionine-dependent methyltransferase activity"/>
    <property type="evidence" value="ECO:0007669"/>
    <property type="project" value="InterPro"/>
</dbReference>
<dbReference type="InterPro" id="IPR036979">
    <property type="entry name" value="CM_dom_sf"/>
</dbReference>
<evidence type="ECO:0000256" key="3">
    <source>
        <dbReference type="ARBA" id="ARBA00022679"/>
    </source>
</evidence>
<dbReference type="Gene3D" id="3.40.50.150">
    <property type="entry name" value="Vaccinia Virus protein VP39"/>
    <property type="match status" value="1"/>
</dbReference>
<dbReference type="SUPFAM" id="SSF53335">
    <property type="entry name" value="S-adenosyl-L-methionine-dependent methyltransferases"/>
    <property type="match status" value="1"/>
</dbReference>
<evidence type="ECO:0000256" key="1">
    <source>
        <dbReference type="ARBA" id="ARBA00008361"/>
    </source>
</evidence>
<dbReference type="Proteomes" id="UP000177269">
    <property type="component" value="Unassembled WGS sequence"/>
</dbReference>
<keyword evidence="2" id="KW-0489">Methyltransferase</keyword>